<evidence type="ECO:0000256" key="1">
    <source>
        <dbReference type="SAM" id="Phobius"/>
    </source>
</evidence>
<name>A0ABY4B768_9BACT</name>
<keyword evidence="1" id="KW-0812">Transmembrane</keyword>
<feature type="transmembrane region" description="Helical" evidence="1">
    <location>
        <begin position="21"/>
        <end position="39"/>
    </location>
</feature>
<dbReference type="Proteomes" id="UP000831390">
    <property type="component" value="Chromosome"/>
</dbReference>
<reference evidence="2 3" key="1">
    <citation type="submission" date="2022-03" db="EMBL/GenBank/DDBJ databases">
        <title>Hymenobactersp. isolated from the air.</title>
        <authorList>
            <person name="Won M."/>
            <person name="Kwon S.-W."/>
        </authorList>
    </citation>
    <scope>NUCLEOTIDE SEQUENCE [LARGE SCALE GENOMIC DNA]</scope>
    <source>
        <strain evidence="2 3">KACC 22596</strain>
    </source>
</reference>
<organism evidence="2 3">
    <name type="scientific">Hymenobacter monticola</name>
    <dbReference type="NCBI Taxonomy" id="1705399"/>
    <lineage>
        <taxon>Bacteria</taxon>
        <taxon>Pseudomonadati</taxon>
        <taxon>Bacteroidota</taxon>
        <taxon>Cytophagia</taxon>
        <taxon>Cytophagales</taxon>
        <taxon>Hymenobacteraceae</taxon>
        <taxon>Hymenobacter</taxon>
    </lineage>
</organism>
<sequence>MNKLIHTAPPSGLGRWLTRSLTWAVACVLPCAGLGYWVMVVQGADCRTCGTGWLITPLTVVLVLGANLFYHKAIIGFGSFFQQITCRGWARDMAFGWAVGLRLLLAGWWVVNAILALMMVLSWFDDGKNMWVE</sequence>
<protein>
    <submittedName>
        <fullName evidence="2">Uncharacterized protein</fullName>
    </submittedName>
</protein>
<keyword evidence="3" id="KW-1185">Reference proteome</keyword>
<feature type="transmembrane region" description="Helical" evidence="1">
    <location>
        <begin position="51"/>
        <end position="70"/>
    </location>
</feature>
<evidence type="ECO:0000313" key="3">
    <source>
        <dbReference type="Proteomes" id="UP000831390"/>
    </source>
</evidence>
<proteinExistence type="predicted"/>
<keyword evidence="1" id="KW-0472">Membrane</keyword>
<dbReference type="EMBL" id="CP094534">
    <property type="protein sequence ID" value="UOE34142.1"/>
    <property type="molecule type" value="Genomic_DNA"/>
</dbReference>
<gene>
    <name evidence="2" type="ORF">MTP16_00480</name>
</gene>
<keyword evidence="1" id="KW-1133">Transmembrane helix</keyword>
<feature type="transmembrane region" description="Helical" evidence="1">
    <location>
        <begin position="103"/>
        <end position="124"/>
    </location>
</feature>
<accession>A0ABY4B768</accession>
<evidence type="ECO:0000313" key="2">
    <source>
        <dbReference type="EMBL" id="UOE34142.1"/>
    </source>
</evidence>
<dbReference type="RefSeq" id="WP_243514912.1">
    <property type="nucleotide sequence ID" value="NZ_CP094534.1"/>
</dbReference>